<evidence type="ECO:0000313" key="1">
    <source>
        <dbReference type="EMBL" id="QJQ00189.1"/>
    </source>
</evidence>
<sequence length="68" mass="7829">MTTANLNAKDVIRQYFNDDLAAYLCAQKMLYRRSITGLQWDVIWEGRNVIGKRLASRLQILGGLLGEW</sequence>
<name>A0A6M3ZNN5_9BURK</name>
<reference evidence="1 2" key="1">
    <citation type="journal article" date="2012" name="J. Bacteriol.">
        <title>Genome sequence of the pathogenic Herbaspirillum seropedicae strain Os34, isolated from rice roots.</title>
        <authorList>
            <person name="Ye W."/>
            <person name="Ye S."/>
            <person name="Liu J."/>
            <person name="Chang S."/>
            <person name="Chen M."/>
            <person name="Zhu B."/>
            <person name="Guo L."/>
            <person name="An Q."/>
        </authorList>
    </citation>
    <scope>NUCLEOTIDE SEQUENCE [LARGE SCALE GENOMIC DNA]</scope>
    <source>
        <strain evidence="1 2">Os34</strain>
    </source>
</reference>
<protein>
    <submittedName>
        <fullName evidence="1">Uncharacterized protein</fullName>
    </submittedName>
</protein>
<proteinExistence type="predicted"/>
<evidence type="ECO:0000313" key="2">
    <source>
        <dbReference type="Proteomes" id="UP000501648"/>
    </source>
</evidence>
<dbReference type="AlphaFoldDB" id="A0A6M3ZNN5"/>
<organism evidence="1 2">
    <name type="scientific">Herbaspirillum rubrisubalbicans Os34</name>
    <dbReference type="NCBI Taxonomy" id="1235827"/>
    <lineage>
        <taxon>Bacteria</taxon>
        <taxon>Pseudomonadati</taxon>
        <taxon>Pseudomonadota</taxon>
        <taxon>Betaproteobacteria</taxon>
        <taxon>Burkholderiales</taxon>
        <taxon>Oxalobacteraceae</taxon>
        <taxon>Herbaspirillum</taxon>
    </lineage>
</organism>
<dbReference type="RefSeq" id="WP_017455159.1">
    <property type="nucleotide sequence ID" value="NZ_CP008956.1"/>
</dbReference>
<dbReference type="Proteomes" id="UP000501648">
    <property type="component" value="Chromosome"/>
</dbReference>
<dbReference type="EMBL" id="CP008956">
    <property type="protein sequence ID" value="QJQ00189.1"/>
    <property type="molecule type" value="Genomic_DNA"/>
</dbReference>
<accession>A0A6M3ZNN5</accession>
<gene>
    <name evidence="1" type="ORF">C798_08075</name>
</gene>